<organism evidence="2 3">
    <name type="scientific">Pararge aegeria aegeria</name>
    <dbReference type="NCBI Taxonomy" id="348720"/>
    <lineage>
        <taxon>Eukaryota</taxon>
        <taxon>Metazoa</taxon>
        <taxon>Ecdysozoa</taxon>
        <taxon>Arthropoda</taxon>
        <taxon>Hexapoda</taxon>
        <taxon>Insecta</taxon>
        <taxon>Pterygota</taxon>
        <taxon>Neoptera</taxon>
        <taxon>Endopterygota</taxon>
        <taxon>Lepidoptera</taxon>
        <taxon>Glossata</taxon>
        <taxon>Ditrysia</taxon>
        <taxon>Papilionoidea</taxon>
        <taxon>Nymphalidae</taxon>
        <taxon>Satyrinae</taxon>
        <taxon>Satyrini</taxon>
        <taxon>Parargina</taxon>
        <taxon>Pararge</taxon>
    </lineage>
</organism>
<accession>A0A8S4R157</accession>
<name>A0A8S4R157_9NEOP</name>
<dbReference type="EMBL" id="CAKXAJ010023351">
    <property type="protein sequence ID" value="CAH2227640.1"/>
    <property type="molecule type" value="Genomic_DNA"/>
</dbReference>
<keyword evidence="3" id="KW-1185">Reference proteome</keyword>
<evidence type="ECO:0000256" key="1">
    <source>
        <dbReference type="SAM" id="MobiDB-lite"/>
    </source>
</evidence>
<proteinExistence type="predicted"/>
<comment type="caution">
    <text evidence="2">The sequence shown here is derived from an EMBL/GenBank/DDBJ whole genome shotgun (WGS) entry which is preliminary data.</text>
</comment>
<sequence length="108" mass="11358">MPTLGVGGLGGAVQLVPAMGLPGAVQLTQIPQAQQEPQPQSVIETTFTGQHVEQDPNDPGKWQVVTVSPGNTSTTECEASKFRPNSPNSGKRLMKRVACTCPNCDQGE</sequence>
<protein>
    <submittedName>
        <fullName evidence="2">Jg27409 protein</fullName>
    </submittedName>
</protein>
<evidence type="ECO:0000313" key="2">
    <source>
        <dbReference type="EMBL" id="CAH2227640.1"/>
    </source>
</evidence>
<gene>
    <name evidence="2" type="primary">jg27409</name>
    <name evidence="2" type="ORF">PAEG_LOCUS8018</name>
</gene>
<reference evidence="2" key="1">
    <citation type="submission" date="2022-03" db="EMBL/GenBank/DDBJ databases">
        <authorList>
            <person name="Lindestad O."/>
        </authorList>
    </citation>
    <scope>NUCLEOTIDE SEQUENCE</scope>
</reference>
<dbReference type="OrthoDB" id="6365676at2759"/>
<feature type="region of interest" description="Disordered" evidence="1">
    <location>
        <begin position="69"/>
        <end position="89"/>
    </location>
</feature>
<dbReference type="Proteomes" id="UP000838756">
    <property type="component" value="Unassembled WGS sequence"/>
</dbReference>
<dbReference type="AlphaFoldDB" id="A0A8S4R157"/>
<evidence type="ECO:0000313" key="3">
    <source>
        <dbReference type="Proteomes" id="UP000838756"/>
    </source>
</evidence>
<feature type="non-terminal residue" evidence="2">
    <location>
        <position position="1"/>
    </location>
</feature>